<comment type="caution">
    <text evidence="2">The sequence shown here is derived from an EMBL/GenBank/DDBJ whole genome shotgun (WGS) entry which is preliminary data.</text>
</comment>
<evidence type="ECO:0000313" key="3">
    <source>
        <dbReference type="Proteomes" id="UP000800235"/>
    </source>
</evidence>
<evidence type="ECO:0000313" key="2">
    <source>
        <dbReference type="EMBL" id="KAF2423388.1"/>
    </source>
</evidence>
<reference evidence="2" key="1">
    <citation type="journal article" date="2020" name="Stud. Mycol.">
        <title>101 Dothideomycetes genomes: a test case for predicting lifestyles and emergence of pathogens.</title>
        <authorList>
            <person name="Haridas S."/>
            <person name="Albert R."/>
            <person name="Binder M."/>
            <person name="Bloem J."/>
            <person name="Labutti K."/>
            <person name="Salamov A."/>
            <person name="Andreopoulos B."/>
            <person name="Baker S."/>
            <person name="Barry K."/>
            <person name="Bills G."/>
            <person name="Bluhm B."/>
            <person name="Cannon C."/>
            <person name="Castanera R."/>
            <person name="Culley D."/>
            <person name="Daum C."/>
            <person name="Ezra D."/>
            <person name="Gonzalez J."/>
            <person name="Henrissat B."/>
            <person name="Kuo A."/>
            <person name="Liang C."/>
            <person name="Lipzen A."/>
            <person name="Lutzoni F."/>
            <person name="Magnuson J."/>
            <person name="Mondo S."/>
            <person name="Nolan M."/>
            <person name="Ohm R."/>
            <person name="Pangilinan J."/>
            <person name="Park H.-J."/>
            <person name="Ramirez L."/>
            <person name="Alfaro M."/>
            <person name="Sun H."/>
            <person name="Tritt A."/>
            <person name="Yoshinaga Y."/>
            <person name="Zwiers L.-H."/>
            <person name="Turgeon B."/>
            <person name="Goodwin S."/>
            <person name="Spatafora J."/>
            <person name="Crous P."/>
            <person name="Grigoriev I."/>
        </authorList>
    </citation>
    <scope>NUCLEOTIDE SEQUENCE</scope>
    <source>
        <strain evidence="2">CBS 130266</strain>
    </source>
</reference>
<keyword evidence="1" id="KW-0472">Membrane</keyword>
<dbReference type="EMBL" id="MU007082">
    <property type="protein sequence ID" value="KAF2423388.1"/>
    <property type="molecule type" value="Genomic_DNA"/>
</dbReference>
<organism evidence="2 3">
    <name type="scientific">Tothia fuscella</name>
    <dbReference type="NCBI Taxonomy" id="1048955"/>
    <lineage>
        <taxon>Eukaryota</taxon>
        <taxon>Fungi</taxon>
        <taxon>Dikarya</taxon>
        <taxon>Ascomycota</taxon>
        <taxon>Pezizomycotina</taxon>
        <taxon>Dothideomycetes</taxon>
        <taxon>Pleosporomycetidae</taxon>
        <taxon>Venturiales</taxon>
        <taxon>Cylindrosympodiaceae</taxon>
        <taxon>Tothia</taxon>
    </lineage>
</organism>
<keyword evidence="1" id="KW-1133">Transmembrane helix</keyword>
<keyword evidence="1" id="KW-0812">Transmembrane</keyword>
<dbReference type="Proteomes" id="UP000800235">
    <property type="component" value="Unassembled WGS sequence"/>
</dbReference>
<keyword evidence="3" id="KW-1185">Reference proteome</keyword>
<evidence type="ECO:0000256" key="1">
    <source>
        <dbReference type="SAM" id="Phobius"/>
    </source>
</evidence>
<dbReference type="AlphaFoldDB" id="A0A9P4TV27"/>
<accession>A0A9P4TV27</accession>
<sequence>MRVVAAHWFQRHSRMLYPHPFVDGFSFRSIVCDGYGELLPCHLTVLWARLEVLLCVLIQSFPQSLSFPPSSHLRLLSSHFLFLFLPSFLFSLYMYNLFLFPILYIFDSTPQAFISLYIPTRTSIVLFLEQFSVHWKALHPAVAEEAVVKDLNWFVLPCGNNVEPPKTSSPLGNQSILHKKYDSSIDITWYALQLRMMTSVCVVEGSL</sequence>
<protein>
    <submittedName>
        <fullName evidence="2">Uncharacterized protein</fullName>
    </submittedName>
</protein>
<feature type="transmembrane region" description="Helical" evidence="1">
    <location>
        <begin position="80"/>
        <end position="106"/>
    </location>
</feature>
<gene>
    <name evidence="2" type="ORF">EJ08DRAFT_724765</name>
</gene>
<proteinExistence type="predicted"/>
<name>A0A9P4TV27_9PEZI</name>